<comment type="caution">
    <text evidence="1">The sequence shown here is derived from an EMBL/GenBank/DDBJ whole genome shotgun (WGS) entry which is preliminary data.</text>
</comment>
<proteinExistence type="predicted"/>
<accession>A0AAV6ZBV5</accession>
<protein>
    <submittedName>
        <fullName evidence="1">Uncharacterized protein</fullName>
    </submittedName>
</protein>
<name>A0AAV6ZBV5_ENGPU</name>
<gene>
    <name evidence="1" type="ORF">GDO81_021735</name>
</gene>
<evidence type="ECO:0000313" key="1">
    <source>
        <dbReference type="EMBL" id="KAG8544847.1"/>
    </source>
</evidence>
<organism evidence="1 2">
    <name type="scientific">Engystomops pustulosus</name>
    <name type="common">Tungara frog</name>
    <name type="synonym">Physalaemus pustulosus</name>
    <dbReference type="NCBI Taxonomy" id="76066"/>
    <lineage>
        <taxon>Eukaryota</taxon>
        <taxon>Metazoa</taxon>
        <taxon>Chordata</taxon>
        <taxon>Craniata</taxon>
        <taxon>Vertebrata</taxon>
        <taxon>Euteleostomi</taxon>
        <taxon>Amphibia</taxon>
        <taxon>Batrachia</taxon>
        <taxon>Anura</taxon>
        <taxon>Neobatrachia</taxon>
        <taxon>Hyloidea</taxon>
        <taxon>Leptodactylidae</taxon>
        <taxon>Leiuperinae</taxon>
        <taxon>Engystomops</taxon>
    </lineage>
</organism>
<dbReference type="Proteomes" id="UP000824782">
    <property type="component" value="Unassembled WGS sequence"/>
</dbReference>
<reference evidence="1" key="1">
    <citation type="thesis" date="2020" institute="ProQuest LLC" country="789 East Eisenhower Parkway, Ann Arbor, MI, USA">
        <title>Comparative Genomics and Chromosome Evolution.</title>
        <authorList>
            <person name="Mudd A.B."/>
        </authorList>
    </citation>
    <scope>NUCLEOTIDE SEQUENCE</scope>
    <source>
        <strain evidence="1">237g6f4</strain>
        <tissue evidence="1">Blood</tissue>
    </source>
</reference>
<sequence length="84" mass="9046">MRFLGQVCKHFAHGVIYCYLQTSAGDLSYSIGGLGVSALPAPYCLNDGKKDIETNTPVIHPDYMDYVQGGAPGRQKLIPSNSKA</sequence>
<dbReference type="EMBL" id="WNYA01001940">
    <property type="protein sequence ID" value="KAG8544847.1"/>
    <property type="molecule type" value="Genomic_DNA"/>
</dbReference>
<dbReference type="AlphaFoldDB" id="A0AAV6ZBV5"/>
<evidence type="ECO:0000313" key="2">
    <source>
        <dbReference type="Proteomes" id="UP000824782"/>
    </source>
</evidence>
<keyword evidence="2" id="KW-1185">Reference proteome</keyword>